<feature type="signal peptide" evidence="2">
    <location>
        <begin position="1"/>
        <end position="35"/>
    </location>
</feature>
<feature type="region of interest" description="Disordered" evidence="1">
    <location>
        <begin position="61"/>
        <end position="135"/>
    </location>
</feature>
<accession>A0A1I2EHP1</accession>
<feature type="chain" id="PRO_5011664145" description="DUF4124 domain-containing protein" evidence="2">
    <location>
        <begin position="36"/>
        <end position="232"/>
    </location>
</feature>
<dbReference type="AlphaFoldDB" id="A0A1I2EHP1"/>
<dbReference type="EMBL" id="FONX01000007">
    <property type="protein sequence ID" value="SFE92046.1"/>
    <property type="molecule type" value="Genomic_DNA"/>
</dbReference>
<evidence type="ECO:0000256" key="2">
    <source>
        <dbReference type="SAM" id="SignalP"/>
    </source>
</evidence>
<dbReference type="InterPro" id="IPR025392">
    <property type="entry name" value="DUF4124"/>
</dbReference>
<keyword evidence="2" id="KW-0732">Signal</keyword>
<sequence>MPSPHTPRSPSRPSRLLRALACAAGAGLLAAGAGAQVLRCTDATTGKVTYTDGSCSRGTAVTEVEPRKTEAQIRQEREQAAQALEQRQQRLRAEAEQERLDAARDARERRSQARSGNEARPDPAQSAACQRARRQLQDVTASLGQGMYDEATRLDAAQRQADLACLTPAAYAEAERARANRPAYVAPQYASPYYAPPGVVVVPSRPAPQPRPEMTQCNVFRCYDRQGNVYPH</sequence>
<keyword evidence="5" id="KW-1185">Reference proteome</keyword>
<dbReference type="Pfam" id="PF13511">
    <property type="entry name" value="DUF4124"/>
    <property type="match status" value="1"/>
</dbReference>
<protein>
    <recommendedName>
        <fullName evidence="3">DUF4124 domain-containing protein</fullName>
    </recommendedName>
</protein>
<dbReference type="OrthoDB" id="8796902at2"/>
<organism evidence="4 5">
    <name type="scientific">Paracidovorax wautersii</name>
    <dbReference type="NCBI Taxonomy" id="1177982"/>
    <lineage>
        <taxon>Bacteria</taxon>
        <taxon>Pseudomonadati</taxon>
        <taxon>Pseudomonadota</taxon>
        <taxon>Betaproteobacteria</taxon>
        <taxon>Burkholderiales</taxon>
        <taxon>Comamonadaceae</taxon>
        <taxon>Paracidovorax</taxon>
    </lineage>
</organism>
<gene>
    <name evidence="4" type="ORF">SAMN04489711_107111</name>
</gene>
<dbReference type="Proteomes" id="UP000199119">
    <property type="component" value="Unassembled WGS sequence"/>
</dbReference>
<evidence type="ECO:0000256" key="1">
    <source>
        <dbReference type="SAM" id="MobiDB-lite"/>
    </source>
</evidence>
<proteinExistence type="predicted"/>
<evidence type="ECO:0000313" key="5">
    <source>
        <dbReference type="Proteomes" id="UP000199119"/>
    </source>
</evidence>
<evidence type="ECO:0000259" key="3">
    <source>
        <dbReference type="Pfam" id="PF13511"/>
    </source>
</evidence>
<reference evidence="5" key="1">
    <citation type="submission" date="2016-10" db="EMBL/GenBank/DDBJ databases">
        <authorList>
            <person name="Varghese N."/>
            <person name="Submissions S."/>
        </authorList>
    </citation>
    <scope>NUCLEOTIDE SEQUENCE [LARGE SCALE GENOMIC DNA]</scope>
    <source>
        <strain evidence="5">DSM 27981</strain>
    </source>
</reference>
<feature type="compositionally biased region" description="Basic and acidic residues" evidence="1">
    <location>
        <begin position="87"/>
        <end position="121"/>
    </location>
</feature>
<feature type="compositionally biased region" description="Basic and acidic residues" evidence="1">
    <location>
        <begin position="64"/>
        <end position="79"/>
    </location>
</feature>
<name>A0A1I2EHP1_9BURK</name>
<feature type="domain" description="DUF4124" evidence="3">
    <location>
        <begin position="27"/>
        <end position="80"/>
    </location>
</feature>
<evidence type="ECO:0000313" key="4">
    <source>
        <dbReference type="EMBL" id="SFE92046.1"/>
    </source>
</evidence>
<dbReference type="RefSeq" id="WP_092939749.1">
    <property type="nucleotide sequence ID" value="NZ_FONX01000007.1"/>
</dbReference>